<dbReference type="EMBL" id="CAJFCW020000005">
    <property type="protein sequence ID" value="CAG9121049.1"/>
    <property type="molecule type" value="Genomic_DNA"/>
</dbReference>
<proteinExistence type="predicted"/>
<dbReference type="EMBL" id="CAJFDH010000005">
    <property type="protein sequence ID" value="CAD5225546.1"/>
    <property type="molecule type" value="Genomic_DNA"/>
</dbReference>
<evidence type="ECO:0000256" key="1">
    <source>
        <dbReference type="SAM" id="SignalP"/>
    </source>
</evidence>
<dbReference type="Proteomes" id="UP000783686">
    <property type="component" value="Unassembled WGS sequence"/>
</dbReference>
<keyword evidence="3" id="KW-1185">Reference proteome</keyword>
<dbReference type="AlphaFoldDB" id="A0A811L8E5"/>
<keyword evidence="1" id="KW-0732">Signal</keyword>
<name>A0A811L8E5_9BILA</name>
<feature type="signal peptide" evidence="1">
    <location>
        <begin position="1"/>
        <end position="25"/>
    </location>
</feature>
<gene>
    <name evidence="2" type="ORF">BOKJ2_LOCUS11632</name>
</gene>
<evidence type="ECO:0000313" key="2">
    <source>
        <dbReference type="EMBL" id="CAD5225546.1"/>
    </source>
</evidence>
<organism evidence="2 3">
    <name type="scientific">Bursaphelenchus okinawaensis</name>
    <dbReference type="NCBI Taxonomy" id="465554"/>
    <lineage>
        <taxon>Eukaryota</taxon>
        <taxon>Metazoa</taxon>
        <taxon>Ecdysozoa</taxon>
        <taxon>Nematoda</taxon>
        <taxon>Chromadorea</taxon>
        <taxon>Rhabditida</taxon>
        <taxon>Tylenchina</taxon>
        <taxon>Tylenchomorpha</taxon>
        <taxon>Aphelenchoidea</taxon>
        <taxon>Aphelenchoididae</taxon>
        <taxon>Bursaphelenchus</taxon>
    </lineage>
</organism>
<comment type="caution">
    <text evidence="2">The sequence shown here is derived from an EMBL/GenBank/DDBJ whole genome shotgun (WGS) entry which is preliminary data.</text>
</comment>
<reference evidence="2" key="1">
    <citation type="submission" date="2020-09" db="EMBL/GenBank/DDBJ databases">
        <authorList>
            <person name="Kikuchi T."/>
        </authorList>
    </citation>
    <scope>NUCLEOTIDE SEQUENCE</scope>
    <source>
        <strain evidence="2">SH1</strain>
    </source>
</reference>
<dbReference type="Proteomes" id="UP000614601">
    <property type="component" value="Unassembled WGS sequence"/>
</dbReference>
<protein>
    <submittedName>
        <fullName evidence="2">Uncharacterized protein</fullName>
    </submittedName>
</protein>
<feature type="chain" id="PRO_5036221298" evidence="1">
    <location>
        <begin position="26"/>
        <end position="157"/>
    </location>
</feature>
<dbReference type="OrthoDB" id="5840767at2759"/>
<sequence>MNVSTIFRTCLLALLSIECSVQSLACYDNEAGVVTTVESPDIKFCVVIPERVNDNGKIETASIFGIKKENIASTEQDKLTAMLSESNNGHSVVAVCMHEKYDMYKMVINSGVVNPKIAAQTLLAQEGASYIVRCVCNTDLCNKGSSIDEFYRSQRSV</sequence>
<accession>A0A811L8E5</accession>
<evidence type="ECO:0000313" key="3">
    <source>
        <dbReference type="Proteomes" id="UP000614601"/>
    </source>
</evidence>